<dbReference type="InterPro" id="IPR053245">
    <property type="entry name" value="MitoProcess-Associated"/>
</dbReference>
<dbReference type="EMBL" id="LFMY01000005">
    <property type="protein sequence ID" value="OKL60598.1"/>
    <property type="molecule type" value="Genomic_DNA"/>
</dbReference>
<dbReference type="InterPro" id="IPR000408">
    <property type="entry name" value="Reg_chr_condens"/>
</dbReference>
<dbReference type="STRING" id="1441469.A0A1Q5Q8Y3"/>
<evidence type="ECO:0000313" key="4">
    <source>
        <dbReference type="Proteomes" id="UP000214365"/>
    </source>
</evidence>
<dbReference type="PANTHER" id="PTHR47563">
    <property type="entry name" value="PROTEIN FMP25, MITOCHONDRIAL"/>
    <property type="match status" value="1"/>
</dbReference>
<protein>
    <submittedName>
        <fullName evidence="3">Uncharacterized protein</fullName>
    </submittedName>
</protein>
<gene>
    <name evidence="3" type="ORF">UA08_04047</name>
</gene>
<feature type="compositionally biased region" description="Basic and acidic residues" evidence="2">
    <location>
        <begin position="13"/>
        <end position="32"/>
    </location>
</feature>
<dbReference type="GO" id="GO:0005743">
    <property type="term" value="C:mitochondrial inner membrane"/>
    <property type="evidence" value="ECO:0007669"/>
    <property type="project" value="TreeGrafter"/>
</dbReference>
<keyword evidence="4" id="KW-1185">Reference proteome</keyword>
<dbReference type="AlphaFoldDB" id="A0A1Q5Q8Y3"/>
<dbReference type="SUPFAM" id="SSF50985">
    <property type="entry name" value="RCC1/BLIP-II"/>
    <property type="match status" value="1"/>
</dbReference>
<proteinExistence type="predicted"/>
<accession>A0A1Q5Q8Y3</accession>
<dbReference type="Pfam" id="PF13540">
    <property type="entry name" value="RCC1_2"/>
    <property type="match status" value="1"/>
</dbReference>
<feature type="repeat" description="RCC1" evidence="1">
    <location>
        <begin position="214"/>
        <end position="277"/>
    </location>
</feature>
<dbReference type="GO" id="GO:0034551">
    <property type="term" value="P:mitochondrial respiratory chain complex III assembly"/>
    <property type="evidence" value="ECO:0007669"/>
    <property type="project" value="TreeGrafter"/>
</dbReference>
<organism evidence="3 4">
    <name type="scientific">Talaromyces atroroseus</name>
    <dbReference type="NCBI Taxonomy" id="1441469"/>
    <lineage>
        <taxon>Eukaryota</taxon>
        <taxon>Fungi</taxon>
        <taxon>Dikarya</taxon>
        <taxon>Ascomycota</taxon>
        <taxon>Pezizomycotina</taxon>
        <taxon>Eurotiomycetes</taxon>
        <taxon>Eurotiomycetidae</taxon>
        <taxon>Eurotiales</taxon>
        <taxon>Trichocomaceae</taxon>
        <taxon>Talaromyces</taxon>
        <taxon>Talaromyces sect. Trachyspermi</taxon>
    </lineage>
</organism>
<dbReference type="OrthoDB" id="10256179at2759"/>
<dbReference type="RefSeq" id="XP_020120719.1">
    <property type="nucleotide sequence ID" value="XM_020266327.1"/>
</dbReference>
<dbReference type="PROSITE" id="PS00626">
    <property type="entry name" value="RCC1_2"/>
    <property type="match status" value="1"/>
</dbReference>
<dbReference type="Proteomes" id="UP000214365">
    <property type="component" value="Unassembled WGS sequence"/>
</dbReference>
<feature type="repeat" description="RCC1" evidence="1">
    <location>
        <begin position="278"/>
        <end position="339"/>
    </location>
</feature>
<sequence length="511" mass="55433">MWTSENGTTVRQTSERLDSVSIERPKTTPTLSDERNREILSAQHAQIKKMSSSPGVYIWGSNSHRVVDPDSSETIIKQPRRLRYFEGQLLRDIKLQQTSGAAVTANGDLVQWGKGYSDTDFQPVPTLTGKKLVSIRMSRDRIIALSSSGNVYSLPISKADQQSGPKPSESYWFPGWSSKSQISYRQLNPRLGLGEKVTSISSGLEHVLLLTNSGRVFSAAAATESYPSRGQLGIPGLTWATRPKGPVDLCHELSSIKGSKIIQIASGDFHSLLLDKDGHVFVFGDNSFGQLGLQYDPTSPVIDTPTVMPTKGMYSSKNWSARISSIAAGGLTSFLTVDAVQKAPSNGSSTLTTKQGTLSIDTWAFGRGIHGALGTGKWTHIQDSPYKVKTLSDLHEFDEKTKMLQPIRPVQMAIGATHAAAVLGNNAHPNTAKKSSIADIAWGQDTLWWGGNESLQLGTGKRSNLPTPAHILPPPDLVTATSLDEARFQIIPGKQRIECGRQVTAVFSVKV</sequence>
<evidence type="ECO:0000256" key="1">
    <source>
        <dbReference type="PROSITE-ProRule" id="PRU00235"/>
    </source>
</evidence>
<name>A0A1Q5Q8Y3_TALAT</name>
<dbReference type="PRINTS" id="PR00633">
    <property type="entry name" value="RCCNDNSATION"/>
</dbReference>
<evidence type="ECO:0000256" key="2">
    <source>
        <dbReference type="SAM" id="MobiDB-lite"/>
    </source>
</evidence>
<feature type="compositionally biased region" description="Polar residues" evidence="2">
    <location>
        <begin position="1"/>
        <end position="12"/>
    </location>
</feature>
<dbReference type="GeneID" id="31003802"/>
<dbReference type="InterPro" id="IPR009091">
    <property type="entry name" value="RCC1/BLIP-II"/>
</dbReference>
<evidence type="ECO:0000313" key="3">
    <source>
        <dbReference type="EMBL" id="OKL60598.1"/>
    </source>
</evidence>
<reference evidence="3 4" key="1">
    <citation type="submission" date="2015-06" db="EMBL/GenBank/DDBJ databases">
        <title>Talaromyces atroroseus IBT 11181 draft genome.</title>
        <authorList>
            <person name="Rasmussen K.B."/>
            <person name="Rasmussen S."/>
            <person name="Petersen B."/>
            <person name="Sicheritz-Ponten T."/>
            <person name="Mortensen U.H."/>
            <person name="Thrane U."/>
        </authorList>
    </citation>
    <scope>NUCLEOTIDE SEQUENCE [LARGE SCALE GENOMIC DNA]</scope>
    <source>
        <strain evidence="3 4">IBT 11181</strain>
    </source>
</reference>
<feature type="region of interest" description="Disordered" evidence="2">
    <location>
        <begin position="1"/>
        <end position="32"/>
    </location>
</feature>
<comment type="caution">
    <text evidence="3">The sequence shown here is derived from an EMBL/GenBank/DDBJ whole genome shotgun (WGS) entry which is preliminary data.</text>
</comment>
<dbReference type="PANTHER" id="PTHR47563:SF1">
    <property type="entry name" value="PROTEIN FMP25, MITOCHONDRIAL"/>
    <property type="match status" value="1"/>
</dbReference>
<dbReference type="PROSITE" id="PS50012">
    <property type="entry name" value="RCC1_3"/>
    <property type="match status" value="2"/>
</dbReference>
<dbReference type="Gene3D" id="2.130.10.30">
    <property type="entry name" value="Regulator of chromosome condensation 1/beta-lactamase-inhibitor protein II"/>
    <property type="match status" value="1"/>
</dbReference>